<gene>
    <name evidence="11 12" type="primary">LOC100204392</name>
</gene>
<dbReference type="SUPFAM" id="SSF111352">
    <property type="entry name" value="Ammonium transporter"/>
    <property type="match status" value="1"/>
</dbReference>
<feature type="transmembrane region" description="Helical" evidence="8">
    <location>
        <begin position="264"/>
        <end position="287"/>
    </location>
</feature>
<evidence type="ECO:0000256" key="2">
    <source>
        <dbReference type="ARBA" id="ARBA00005887"/>
    </source>
</evidence>
<dbReference type="GeneID" id="100204392"/>
<feature type="domain" description="Ammonium transporter AmtB-like" evidence="9">
    <location>
        <begin position="3"/>
        <end position="386"/>
    </location>
</feature>
<dbReference type="PANTHER" id="PTHR11730">
    <property type="entry name" value="AMMONIUM TRANSPORTER"/>
    <property type="match status" value="1"/>
</dbReference>
<feature type="transmembrane region" description="Helical" evidence="8">
    <location>
        <begin position="152"/>
        <end position="170"/>
    </location>
</feature>
<feature type="transmembrane region" description="Helical" evidence="8">
    <location>
        <begin position="299"/>
        <end position="317"/>
    </location>
</feature>
<dbReference type="Pfam" id="PF00909">
    <property type="entry name" value="Ammonium_transp"/>
    <property type="match status" value="1"/>
</dbReference>
<accession>A0ABM4BDF0</accession>
<evidence type="ECO:0000256" key="1">
    <source>
        <dbReference type="ARBA" id="ARBA00004141"/>
    </source>
</evidence>
<feature type="transmembrane region" description="Helical" evidence="8">
    <location>
        <begin position="29"/>
        <end position="51"/>
    </location>
</feature>
<feature type="transmembrane region" description="Helical" evidence="8">
    <location>
        <begin position="337"/>
        <end position="361"/>
    </location>
</feature>
<dbReference type="Gene3D" id="1.10.3430.10">
    <property type="entry name" value="Ammonium transporter AmtB like domains"/>
    <property type="match status" value="1"/>
</dbReference>
<keyword evidence="10" id="KW-1185">Reference proteome</keyword>
<dbReference type="RefSeq" id="XP_065646972.1">
    <property type="nucleotide sequence ID" value="XM_065790900.1"/>
</dbReference>
<comment type="subcellular location">
    <subcellularLocation>
        <location evidence="1">Membrane</location>
        <topology evidence="1">Multi-pass membrane protein</topology>
    </subcellularLocation>
</comment>
<keyword evidence="3" id="KW-0813">Transport</keyword>
<name>A0ABM4BDF0_HYDVU</name>
<evidence type="ECO:0000313" key="11">
    <source>
        <dbReference type="RefSeq" id="XP_065646972.1"/>
    </source>
</evidence>
<evidence type="ECO:0000256" key="5">
    <source>
        <dbReference type="ARBA" id="ARBA00022989"/>
    </source>
</evidence>
<keyword evidence="7" id="KW-0924">Ammonia transport</keyword>
<comment type="similarity">
    <text evidence="2">Belongs to the ammonia transporter channel (TC 1.A.11.2) family.</text>
</comment>
<protein>
    <submittedName>
        <fullName evidence="11 12">Ammonium transporter 1 isoform X3</fullName>
    </submittedName>
</protein>
<sequence length="440" mass="48186">MADVIYAAGGLIILHTAQCQPKDSTSIIVTNLLSIAVSTIAFWGCGFAFAVGHPSSSNFYLSHTRFFLVDASTEDFTRFVKEVCFTSLIIVLVNSGFVSRLRHWIYPFVAILVSGFTYPCVRHWTSSNDGWLAKGIEYSDGTQVKYTDKYGAGYLHVFAGSASLIGTILLSARRERQKKNFPPLDGQITPLMLVGGTLAFGGLISKNFLTSQGFVNNILAAHASALVAYAFKRLKLRGNKSGTKAFLNGAIAGLVSVSCDPDTYHSYGGFVIGVVGGLAFVFWNFILHSLHIDDPTQTVSVNLGCGLWALLAGPLFRSQGILYNGSTVNFRDFGWNLLGGVAIFVWSGISIFILLIVLVLFKVAKNSDIRVSEAGMDIIEHNEPAYPDHDSYSHIKTDGLSNVFMDRLTSKNDFINDSSYIPKLESDGIRNPRELYFQMS</sequence>
<evidence type="ECO:0000313" key="10">
    <source>
        <dbReference type="Proteomes" id="UP001652625"/>
    </source>
</evidence>
<evidence type="ECO:0000256" key="8">
    <source>
        <dbReference type="SAM" id="Phobius"/>
    </source>
</evidence>
<dbReference type="RefSeq" id="XP_065646973.1">
    <property type="nucleotide sequence ID" value="XM_065790901.1"/>
</dbReference>
<proteinExistence type="inferred from homology"/>
<dbReference type="PANTHER" id="PTHR11730:SF6">
    <property type="entry name" value="AMMONIUM TRANSPORTER"/>
    <property type="match status" value="1"/>
</dbReference>
<feature type="transmembrane region" description="Helical" evidence="8">
    <location>
        <begin position="214"/>
        <end position="231"/>
    </location>
</feature>
<evidence type="ECO:0000313" key="12">
    <source>
        <dbReference type="RefSeq" id="XP_065646973.1"/>
    </source>
</evidence>
<reference evidence="10 11" key="1">
    <citation type="submission" date="2025-05" db="UniProtKB">
        <authorList>
            <consortium name="RefSeq"/>
        </authorList>
    </citation>
    <scope>NUCLEOTIDE SEQUENCE [LARGE SCALE GENOMIC DNA]</scope>
</reference>
<evidence type="ECO:0000256" key="4">
    <source>
        <dbReference type="ARBA" id="ARBA00022692"/>
    </source>
</evidence>
<keyword evidence="5 8" id="KW-1133">Transmembrane helix</keyword>
<evidence type="ECO:0000256" key="3">
    <source>
        <dbReference type="ARBA" id="ARBA00022448"/>
    </source>
</evidence>
<evidence type="ECO:0000256" key="7">
    <source>
        <dbReference type="ARBA" id="ARBA00023177"/>
    </source>
</evidence>
<feature type="transmembrane region" description="Helical" evidence="8">
    <location>
        <begin position="104"/>
        <end position="124"/>
    </location>
</feature>
<dbReference type="InterPro" id="IPR029020">
    <property type="entry name" value="Ammonium/urea_transptr"/>
</dbReference>
<organism evidence="10 11">
    <name type="scientific">Hydra vulgaris</name>
    <name type="common">Hydra</name>
    <name type="synonym">Hydra attenuata</name>
    <dbReference type="NCBI Taxonomy" id="6087"/>
    <lineage>
        <taxon>Eukaryota</taxon>
        <taxon>Metazoa</taxon>
        <taxon>Cnidaria</taxon>
        <taxon>Hydrozoa</taxon>
        <taxon>Hydroidolina</taxon>
        <taxon>Anthoathecata</taxon>
        <taxon>Aplanulata</taxon>
        <taxon>Hydridae</taxon>
        <taxon>Hydra</taxon>
    </lineage>
</organism>
<dbReference type="Proteomes" id="UP001652625">
    <property type="component" value="Chromosome 02"/>
</dbReference>
<keyword evidence="4 8" id="KW-0812">Transmembrane</keyword>
<evidence type="ECO:0000259" key="9">
    <source>
        <dbReference type="Pfam" id="PF00909"/>
    </source>
</evidence>
<evidence type="ECO:0000256" key="6">
    <source>
        <dbReference type="ARBA" id="ARBA00023136"/>
    </source>
</evidence>
<keyword evidence="6 8" id="KW-0472">Membrane</keyword>
<dbReference type="InterPro" id="IPR024041">
    <property type="entry name" value="NH4_transpt_AmtB-like_dom"/>
</dbReference>